<reference evidence="17 18" key="1">
    <citation type="submission" date="2024-09" db="EMBL/GenBank/DDBJ databases">
        <title>Chromosome-scale assembly of Riccia fluitans.</title>
        <authorList>
            <person name="Paukszto L."/>
            <person name="Sawicki J."/>
            <person name="Karawczyk K."/>
            <person name="Piernik-Szablinska J."/>
            <person name="Szczecinska M."/>
            <person name="Mazdziarz M."/>
        </authorList>
    </citation>
    <scope>NUCLEOTIDE SEQUENCE [LARGE SCALE GENOMIC DNA]</scope>
    <source>
        <strain evidence="17">Rf_01</strain>
        <tissue evidence="17">Aerial parts of the thallus</tissue>
    </source>
</reference>
<dbReference type="PROSITE" id="PS01175">
    <property type="entry name" value="RIBONUCLEASE_II"/>
    <property type="match status" value="1"/>
</dbReference>
<dbReference type="GO" id="GO:0000175">
    <property type="term" value="F:3'-5'-RNA exonuclease activity"/>
    <property type="evidence" value="ECO:0007669"/>
    <property type="project" value="UniProtKB-ARBA"/>
</dbReference>
<keyword evidence="11" id="KW-0694">RNA-binding</keyword>
<evidence type="ECO:0000256" key="3">
    <source>
        <dbReference type="ARBA" id="ARBA00005785"/>
    </source>
</evidence>
<comment type="subcellular location">
    <subcellularLocation>
        <location evidence="2">Nucleus</location>
    </subcellularLocation>
</comment>
<dbReference type="GO" id="GO:0000176">
    <property type="term" value="C:nuclear exosome (RNase complex)"/>
    <property type="evidence" value="ECO:0007669"/>
    <property type="project" value="UniProtKB-ARBA"/>
</dbReference>
<evidence type="ECO:0000256" key="10">
    <source>
        <dbReference type="ARBA" id="ARBA00022842"/>
    </source>
</evidence>
<evidence type="ECO:0000256" key="12">
    <source>
        <dbReference type="ARBA" id="ARBA00023242"/>
    </source>
</evidence>
<evidence type="ECO:0000256" key="6">
    <source>
        <dbReference type="ARBA" id="ARBA00022722"/>
    </source>
</evidence>
<dbReference type="FunFam" id="2.40.50.700:FF:000001">
    <property type="entry name" value="Exosome complex exonuclease exoribonuclease (Rrp44)"/>
    <property type="match status" value="1"/>
</dbReference>
<evidence type="ECO:0000256" key="4">
    <source>
        <dbReference type="ARBA" id="ARBA00016366"/>
    </source>
</evidence>
<dbReference type="InterPro" id="IPR022966">
    <property type="entry name" value="RNase_II/R_CS"/>
</dbReference>
<dbReference type="InterPro" id="IPR041505">
    <property type="entry name" value="Dis3_CSD2"/>
</dbReference>
<keyword evidence="18" id="KW-1185">Reference proteome</keyword>
<keyword evidence="5" id="KW-0698">rRNA processing</keyword>
<evidence type="ECO:0000256" key="13">
    <source>
        <dbReference type="ARBA" id="ARBA00077930"/>
    </source>
</evidence>
<dbReference type="GO" id="GO:0003723">
    <property type="term" value="F:RNA binding"/>
    <property type="evidence" value="ECO:0007669"/>
    <property type="project" value="UniProtKB-KW"/>
</dbReference>
<accession>A0ABD1YTR4</accession>
<dbReference type="Gene3D" id="2.40.50.700">
    <property type="match status" value="1"/>
</dbReference>
<evidence type="ECO:0000256" key="11">
    <source>
        <dbReference type="ARBA" id="ARBA00022884"/>
    </source>
</evidence>
<dbReference type="GO" id="GO:0006364">
    <property type="term" value="P:rRNA processing"/>
    <property type="evidence" value="ECO:0007669"/>
    <property type="project" value="UniProtKB-KW"/>
</dbReference>
<keyword evidence="6" id="KW-0540">Nuclease</keyword>
<comment type="similarity">
    <text evidence="3 14">Belongs to the RNR ribonuclease family.</text>
</comment>
<evidence type="ECO:0000256" key="9">
    <source>
        <dbReference type="ARBA" id="ARBA00022839"/>
    </source>
</evidence>
<dbReference type="AlphaFoldDB" id="A0ABD1YTR4"/>
<gene>
    <name evidence="17" type="ORF">R1flu_005303</name>
</gene>
<dbReference type="InterPro" id="IPR012340">
    <property type="entry name" value="NA-bd_OB-fold"/>
</dbReference>
<keyword evidence="7" id="KW-0378">Hydrolase</keyword>
<name>A0ABD1YTR4_9MARC</name>
<keyword evidence="12" id="KW-0539">Nucleus</keyword>
<evidence type="ECO:0000256" key="8">
    <source>
        <dbReference type="ARBA" id="ARBA00022835"/>
    </source>
</evidence>
<dbReference type="Pfam" id="PF00773">
    <property type="entry name" value="RNB"/>
    <property type="match status" value="1"/>
</dbReference>
<evidence type="ECO:0000313" key="18">
    <source>
        <dbReference type="Proteomes" id="UP001605036"/>
    </source>
</evidence>
<evidence type="ECO:0000256" key="14">
    <source>
        <dbReference type="RuleBase" id="RU003901"/>
    </source>
</evidence>
<comment type="caution">
    <text evidence="17">The sequence shown here is derived from an EMBL/GenBank/DDBJ whole genome shotgun (WGS) entry which is preliminary data.</text>
</comment>
<comment type="cofactor">
    <cofactor evidence="1">
        <name>Mg(2+)</name>
        <dbReference type="ChEBI" id="CHEBI:18420"/>
    </cofactor>
</comment>
<keyword evidence="10" id="KW-0460">Magnesium</keyword>
<evidence type="ECO:0000256" key="15">
    <source>
        <dbReference type="SAM" id="MobiDB-lite"/>
    </source>
</evidence>
<dbReference type="SUPFAM" id="SSF50249">
    <property type="entry name" value="Nucleic acid-binding proteins"/>
    <property type="match status" value="2"/>
</dbReference>
<keyword evidence="8" id="KW-0271">Exosome</keyword>
<evidence type="ECO:0000256" key="1">
    <source>
        <dbReference type="ARBA" id="ARBA00001946"/>
    </source>
</evidence>
<dbReference type="PANTHER" id="PTHR23355:SF30">
    <property type="entry name" value="DIS3-LIKE EXONUCLEASE 1"/>
    <property type="match status" value="1"/>
</dbReference>
<feature type="region of interest" description="Disordered" evidence="15">
    <location>
        <begin position="501"/>
        <end position="520"/>
    </location>
</feature>
<keyword evidence="9" id="KW-0269">Exonuclease</keyword>
<evidence type="ECO:0000313" key="17">
    <source>
        <dbReference type="EMBL" id="KAL2633824.1"/>
    </source>
</evidence>
<sequence length="1188" mass="133592">MNQEITRGWLGRQVARRFKARKRSKPIVILIQEVYLRDDIPCGSSLCRSCVQESPPLPADASHYLILDANTLIQFMEIWELPQITGVIYLSSVIKEVLNRMNQHYYRKLRSLFTDRRRQSTFFDDEHFIYTWSLNSDQTANATQSGKRVEAVAGWFYEHLGGSTQIVALQSLDGSDENLVKNQLSRLSISDECRALQVLTVDEYIKEYWHHDTSVSDLFSSLMQSRAESLEARKLRKEAGQADISVRRGGKGAYLYKEHLSVNSIDAEVADGLLRVGVFHVDKHEPLEGFIYPSNKGEASMLAIFVPGRLLQNRALPGDLVAVRMLESKLWQAPKKASQRGRKADSKTITEQELKLPYLIDEEDGPSHMADKNGKLIDDVQDTVLVEEAVPTGVVVGILQRFQRDYVACLAQEDEDSLTQSLSSRRENFLCVPMDRRIPMVRLNTRFAERLVGQRFVIRIDGWDQDSRVPNGHFVRLLGPLGDLNTETTALMVENGISDSPFSTASQQELPEDTSQNPWTVPEEEMSYRRDLRYTHRTCSIDPPGSKDVDDALSVRRLPNGLLEIGVHIADVSYFVRQDSLLDLEARAKGNTVYMVGKTLHMLPSILSENLCSLKGGVDRLAVSVVWTVDPETDFEILDVWFGRTIVHSRHQLFYAQAQAIVDGQNLPPGWEITGGREELAGLESDLLILASFSQIRRDMRKANGAVELISSELRFETAANKEPVGVETKQELPMNWIVAELMILANSCVGTKIYRSFPSAALLRRHAPPRLDSFSLLLECCAARGFTLDTSSNKALADSLDRMRDSSDPVVENAFRALVTRAMSEAEYCIAGEQSDPSGVYHYGLALEFYTHFTSPIRRYADILVHRMLLAACQESSEPLKNNEKATPSAILNLVLPSQELHEVVEHLNERHRSSKRAQKECDELYLLMFLQKHAKAENAVVIKILPKGMNVFVPKYDLRVPVYLQDKKGSVILPAEGDSDSETGEVLDQANVHVIVKQHGSMKINLSRSGETLCEYKLMDSIWVQLRADGSRAHAPKLRVRLLSPAHPAAKASVVESAGKVHRGFVSLVYRLPRQIIPGKRKPGREDKKQISQDKKKSLQDIVKEFAVEQSRLSEAREHEGSDALKRKAAASVYEVTEDFKRRKVASVYLDMECVCSSGQQQEDAVVGTDSVAAKIGSRFQVQRYS</sequence>
<dbReference type="EMBL" id="JBHFFA010000003">
    <property type="protein sequence ID" value="KAL2633824.1"/>
    <property type="molecule type" value="Genomic_DNA"/>
</dbReference>
<dbReference type="Gene3D" id="2.40.50.690">
    <property type="match status" value="1"/>
</dbReference>
<evidence type="ECO:0000259" key="16">
    <source>
        <dbReference type="SMART" id="SM00955"/>
    </source>
</evidence>
<evidence type="ECO:0000256" key="7">
    <source>
        <dbReference type="ARBA" id="ARBA00022801"/>
    </source>
</evidence>
<dbReference type="Gene3D" id="2.40.50.140">
    <property type="entry name" value="Nucleic acid-binding proteins"/>
    <property type="match status" value="1"/>
</dbReference>
<dbReference type="Pfam" id="PF17849">
    <property type="entry name" value="OB_Dis3"/>
    <property type="match status" value="1"/>
</dbReference>
<dbReference type="InterPro" id="IPR001900">
    <property type="entry name" value="RNase_II/R"/>
</dbReference>
<feature type="domain" description="RNB" evidence="16">
    <location>
        <begin position="529"/>
        <end position="876"/>
    </location>
</feature>
<dbReference type="InterPro" id="IPR050180">
    <property type="entry name" value="RNR_Ribonuclease"/>
</dbReference>
<organism evidence="17 18">
    <name type="scientific">Riccia fluitans</name>
    <dbReference type="NCBI Taxonomy" id="41844"/>
    <lineage>
        <taxon>Eukaryota</taxon>
        <taxon>Viridiplantae</taxon>
        <taxon>Streptophyta</taxon>
        <taxon>Embryophyta</taxon>
        <taxon>Marchantiophyta</taxon>
        <taxon>Marchantiopsida</taxon>
        <taxon>Marchantiidae</taxon>
        <taxon>Marchantiales</taxon>
        <taxon>Ricciaceae</taxon>
        <taxon>Riccia</taxon>
    </lineage>
</organism>
<dbReference type="Gene3D" id="3.40.50.1010">
    <property type="entry name" value="5'-nuclease"/>
    <property type="match status" value="1"/>
</dbReference>
<dbReference type="Proteomes" id="UP001605036">
    <property type="component" value="Unassembled WGS sequence"/>
</dbReference>
<dbReference type="SMART" id="SM00955">
    <property type="entry name" value="RNB"/>
    <property type="match status" value="1"/>
</dbReference>
<proteinExistence type="inferred from homology"/>
<evidence type="ECO:0000256" key="2">
    <source>
        <dbReference type="ARBA" id="ARBA00004123"/>
    </source>
</evidence>
<evidence type="ECO:0000256" key="5">
    <source>
        <dbReference type="ARBA" id="ARBA00022552"/>
    </source>
</evidence>
<dbReference type="PANTHER" id="PTHR23355">
    <property type="entry name" value="RIBONUCLEASE"/>
    <property type="match status" value="1"/>
</dbReference>
<feature type="compositionally biased region" description="Polar residues" evidence="15">
    <location>
        <begin position="501"/>
        <end position="519"/>
    </location>
</feature>
<protein>
    <recommendedName>
        <fullName evidence="4">DIS3-like exonuclease 1</fullName>
    </recommendedName>
    <alternativeName>
        <fullName evidence="13">Ribosomal RNA-processing protein 44</fullName>
    </alternativeName>
</protein>
<dbReference type="GO" id="GO:0000956">
    <property type="term" value="P:nuclear-transcribed mRNA catabolic process"/>
    <property type="evidence" value="ECO:0007669"/>
    <property type="project" value="UniProtKB-ARBA"/>
</dbReference>